<proteinExistence type="predicted"/>
<evidence type="ECO:0000256" key="1">
    <source>
        <dbReference type="SAM" id="Phobius"/>
    </source>
</evidence>
<keyword evidence="1" id="KW-0472">Membrane</keyword>
<evidence type="ECO:0000313" key="2">
    <source>
        <dbReference type="EMBL" id="DAD88815.1"/>
    </source>
</evidence>
<dbReference type="EMBL" id="BK015048">
    <property type="protein sequence ID" value="DAD88815.1"/>
    <property type="molecule type" value="Genomic_DNA"/>
</dbReference>
<protein>
    <submittedName>
        <fullName evidence="2">Uncharacterized protein</fullName>
    </submittedName>
</protein>
<feature type="transmembrane region" description="Helical" evidence="1">
    <location>
        <begin position="6"/>
        <end position="27"/>
    </location>
</feature>
<feature type="transmembrane region" description="Helical" evidence="1">
    <location>
        <begin position="47"/>
        <end position="67"/>
    </location>
</feature>
<accession>A0A8S5N3A0</accession>
<reference evidence="2" key="1">
    <citation type="journal article" date="2021" name="Proc. Natl. Acad. Sci. U.S.A.">
        <title>A Catalog of Tens of Thousands of Viruses from Human Metagenomes Reveals Hidden Associations with Chronic Diseases.</title>
        <authorList>
            <person name="Tisza M.J."/>
            <person name="Buck C.B."/>
        </authorList>
    </citation>
    <scope>NUCLEOTIDE SEQUENCE</scope>
    <source>
        <strain evidence="2">CtzMH52</strain>
    </source>
</reference>
<organism evidence="2">
    <name type="scientific">Podoviridae sp. ctzMH52</name>
    <dbReference type="NCBI Taxonomy" id="2826596"/>
    <lineage>
        <taxon>Viruses</taxon>
        <taxon>Duplodnaviria</taxon>
        <taxon>Heunggongvirae</taxon>
        <taxon>Uroviricota</taxon>
        <taxon>Caudoviricetes</taxon>
    </lineage>
</organism>
<keyword evidence="1" id="KW-1133">Transmembrane helix</keyword>
<sequence length="73" mass="8138">MSFKEVMLVTLLVGAMELCVMLSIASLMDSVDEKRRGNEGKALRRKVLGIFLQVLNMALLQVFAAWITSHLTV</sequence>
<name>A0A8S5N3A0_9CAUD</name>
<keyword evidence="1" id="KW-0812">Transmembrane</keyword>